<feature type="domain" description="Bacterial bifunctional deaminase-reductase C-terminal" evidence="2">
    <location>
        <begin position="35"/>
        <end position="190"/>
    </location>
</feature>
<feature type="region of interest" description="Disordered" evidence="1">
    <location>
        <begin position="1"/>
        <end position="22"/>
    </location>
</feature>
<dbReference type="RefSeq" id="WP_339573180.1">
    <property type="nucleotide sequence ID" value="NZ_JBBIAA010000001.1"/>
</dbReference>
<comment type="caution">
    <text evidence="3">The sequence shown here is derived from an EMBL/GenBank/DDBJ whole genome shotgun (WGS) entry which is preliminary data.</text>
</comment>
<dbReference type="SUPFAM" id="SSF53597">
    <property type="entry name" value="Dihydrofolate reductase-like"/>
    <property type="match status" value="1"/>
</dbReference>
<dbReference type="InterPro" id="IPR050765">
    <property type="entry name" value="Riboflavin_Biosynth_HTPR"/>
</dbReference>
<evidence type="ECO:0000256" key="1">
    <source>
        <dbReference type="SAM" id="MobiDB-lite"/>
    </source>
</evidence>
<protein>
    <submittedName>
        <fullName evidence="3">Dihydrofolate reductase family protein</fullName>
    </submittedName>
</protein>
<dbReference type="EMBL" id="JBBIAA010000001">
    <property type="protein sequence ID" value="MEJ5943788.1"/>
    <property type="molecule type" value="Genomic_DNA"/>
</dbReference>
<dbReference type="Pfam" id="PF01872">
    <property type="entry name" value="RibD_C"/>
    <property type="match status" value="1"/>
</dbReference>
<dbReference type="Gene3D" id="3.40.430.10">
    <property type="entry name" value="Dihydrofolate Reductase, subunit A"/>
    <property type="match status" value="1"/>
</dbReference>
<evidence type="ECO:0000259" key="2">
    <source>
        <dbReference type="Pfam" id="PF01872"/>
    </source>
</evidence>
<dbReference type="PANTHER" id="PTHR38011:SF11">
    <property type="entry name" value="2,5-DIAMINO-6-RIBOSYLAMINO-4(3H)-PYRIMIDINONE 5'-PHOSPHATE REDUCTASE"/>
    <property type="match status" value="1"/>
</dbReference>
<proteinExistence type="predicted"/>
<sequence>MTSSAETTDAPLDALGGHDQSRASRRGVRGCVYIGLSVDGFIARLDGDLDWLTERGEAAGDAGFRDFVSSVDAVLMGRGTYEVIADYDSWPYLDKPVHVLSSSMKDSEDARITVHGDLDDAVAALADAGCGRVYVDGGRAVQACLAAGLVTELTLSRVPVLIGAGAPLFGPLPHDVDLVHRRTEVLGGGMVQTTYDVRTTTDG</sequence>
<dbReference type="InterPro" id="IPR024072">
    <property type="entry name" value="DHFR-like_dom_sf"/>
</dbReference>
<gene>
    <name evidence="3" type="ORF">WDZ17_00580</name>
</gene>
<dbReference type="Proteomes" id="UP001387100">
    <property type="component" value="Unassembled WGS sequence"/>
</dbReference>
<accession>A0ABU8RFH4</accession>
<evidence type="ECO:0000313" key="4">
    <source>
        <dbReference type="Proteomes" id="UP001387100"/>
    </source>
</evidence>
<dbReference type="PANTHER" id="PTHR38011">
    <property type="entry name" value="DIHYDROFOLATE REDUCTASE FAMILY PROTEIN (AFU_ORTHOLOGUE AFUA_8G06820)"/>
    <property type="match status" value="1"/>
</dbReference>
<dbReference type="InterPro" id="IPR002734">
    <property type="entry name" value="RibDG_C"/>
</dbReference>
<evidence type="ECO:0000313" key="3">
    <source>
        <dbReference type="EMBL" id="MEJ5943788.1"/>
    </source>
</evidence>
<keyword evidence="4" id="KW-1185">Reference proteome</keyword>
<organism evidence="3 4">
    <name type="scientific">Pseudokineococcus basanitobsidens</name>
    <dbReference type="NCBI Taxonomy" id="1926649"/>
    <lineage>
        <taxon>Bacteria</taxon>
        <taxon>Bacillati</taxon>
        <taxon>Actinomycetota</taxon>
        <taxon>Actinomycetes</taxon>
        <taxon>Kineosporiales</taxon>
        <taxon>Kineosporiaceae</taxon>
        <taxon>Pseudokineococcus</taxon>
    </lineage>
</organism>
<name>A0ABU8RFH4_9ACTN</name>
<reference evidence="3 4" key="1">
    <citation type="journal article" date="2017" name="Int. J. Syst. Evol. Microbiol.">
        <title>Pseudokineococcus basanitobsidens sp. nov., isolated from volcanic rock.</title>
        <authorList>
            <person name="Lee D.W."/>
            <person name="Park M.Y."/>
            <person name="Kim J.J."/>
            <person name="Kim B.S."/>
        </authorList>
    </citation>
    <scope>NUCLEOTIDE SEQUENCE [LARGE SCALE GENOMIC DNA]</scope>
    <source>
        <strain evidence="3 4">DSM 103726</strain>
    </source>
</reference>